<keyword evidence="6" id="KW-0406">Ion transport</keyword>
<dbReference type="InterPro" id="IPR002394">
    <property type="entry name" value="Nicotinic_acetylcholine_rcpt"/>
</dbReference>
<evidence type="ECO:0000256" key="4">
    <source>
        <dbReference type="ARBA" id="ARBA00022989"/>
    </source>
</evidence>
<evidence type="ECO:0000256" key="10">
    <source>
        <dbReference type="ARBA" id="ARBA00023303"/>
    </source>
</evidence>
<evidence type="ECO:0000256" key="7">
    <source>
        <dbReference type="ARBA" id="ARBA00023136"/>
    </source>
</evidence>
<evidence type="ECO:0000313" key="15">
    <source>
        <dbReference type="Proteomes" id="UP000272942"/>
    </source>
</evidence>
<sequence>MVIQYGLQLIQILHLDENKQVLRTNCWTIYRWVDPLLKWNASQFQDLKVVRMLPKQIWTPDIKLYNFADERLQEYREGGLLVHNDGTILWLQQALFKSTCQVETTYFPFDSQVCMLEFGSLTYDKTLLELQWWTPDDSETPMPYVDFSDYVPANEWFADGEAERHLRHEERTKQSMPTAVKNFPLIGVFFCLNMVMITLSTYLATIVVNLFYRGQAGRPLPVWVRRLFIDGFGRMLWLRQYIPLAEIKRQDNVEAGKTAAKSVEGAQISAHSSTTLMKKIETNPETEIRHRKCSSKLLIPGEMTVSRGTGGTMMMDAEQDLSEFLIGAIQPIYADTCRVNQDISCFKQRQTVTRERDEIAMEWRTLALVVDRLFFMLYLFIMAVALGTVILNTEVIDMTLLLINRNAISLSSEEE</sequence>
<dbReference type="Proteomes" id="UP000272942">
    <property type="component" value="Unassembled WGS sequence"/>
</dbReference>
<dbReference type="PANTHER" id="PTHR18945">
    <property type="entry name" value="NEUROTRANSMITTER GATED ION CHANNEL"/>
    <property type="match status" value="1"/>
</dbReference>
<feature type="domain" description="Neurotransmitter-gated ion-channel ligand-binding" evidence="13">
    <location>
        <begin position="2"/>
        <end position="174"/>
    </location>
</feature>
<dbReference type="PRINTS" id="PR00252">
    <property type="entry name" value="NRIONCHANNEL"/>
</dbReference>
<evidence type="ECO:0000256" key="6">
    <source>
        <dbReference type="ARBA" id="ARBA00023065"/>
    </source>
</evidence>
<evidence type="ECO:0000313" key="16">
    <source>
        <dbReference type="WBParaSite" id="ECPE_0000480801-mRNA-1"/>
    </source>
</evidence>
<keyword evidence="10" id="KW-0407">Ion channel</keyword>
<dbReference type="InterPro" id="IPR036734">
    <property type="entry name" value="Neur_chan_lig-bd_sf"/>
</dbReference>
<dbReference type="PRINTS" id="PR00254">
    <property type="entry name" value="NICOTINICR"/>
</dbReference>
<keyword evidence="2" id="KW-1003">Cell membrane</keyword>
<keyword evidence="7 12" id="KW-0472">Membrane</keyword>
<organism evidence="16">
    <name type="scientific">Echinostoma caproni</name>
    <dbReference type="NCBI Taxonomy" id="27848"/>
    <lineage>
        <taxon>Eukaryota</taxon>
        <taxon>Metazoa</taxon>
        <taxon>Spiralia</taxon>
        <taxon>Lophotrochozoa</taxon>
        <taxon>Platyhelminthes</taxon>
        <taxon>Trematoda</taxon>
        <taxon>Digenea</taxon>
        <taxon>Plagiorchiida</taxon>
        <taxon>Echinostomata</taxon>
        <taxon>Echinostomatoidea</taxon>
        <taxon>Echinostomatidae</taxon>
        <taxon>Echinostoma</taxon>
    </lineage>
</organism>
<keyword evidence="8" id="KW-0675">Receptor</keyword>
<dbReference type="InterPro" id="IPR038050">
    <property type="entry name" value="Neuro_actylchol_rec"/>
</dbReference>
<dbReference type="Gene3D" id="1.20.58.390">
    <property type="entry name" value="Neurotransmitter-gated ion-channel transmembrane domain"/>
    <property type="match status" value="1"/>
</dbReference>
<dbReference type="AlphaFoldDB" id="A0A183ACW1"/>
<dbReference type="InterPro" id="IPR006201">
    <property type="entry name" value="Neur_channel"/>
</dbReference>
<feature type="transmembrane region" description="Helical" evidence="12">
    <location>
        <begin position="373"/>
        <end position="391"/>
    </location>
</feature>
<evidence type="ECO:0000256" key="2">
    <source>
        <dbReference type="ARBA" id="ARBA00022475"/>
    </source>
</evidence>
<keyword evidence="9" id="KW-1071">Ligand-gated ion channel</keyword>
<evidence type="ECO:0000313" key="14">
    <source>
        <dbReference type="EMBL" id="VDP73661.1"/>
    </source>
</evidence>
<evidence type="ECO:0000256" key="11">
    <source>
        <dbReference type="ARBA" id="ARBA00034099"/>
    </source>
</evidence>
<keyword evidence="1" id="KW-0813">Transport</keyword>
<accession>A0A183ACW1</accession>
<dbReference type="InterPro" id="IPR006202">
    <property type="entry name" value="Neur_chan_lig-bd"/>
</dbReference>
<dbReference type="GO" id="GO:0045211">
    <property type="term" value="C:postsynaptic membrane"/>
    <property type="evidence" value="ECO:0007669"/>
    <property type="project" value="InterPro"/>
</dbReference>
<comment type="subcellular location">
    <subcellularLocation>
        <location evidence="11">Synaptic cell membrane</location>
        <topology evidence="11">Multi-pass membrane protein</topology>
    </subcellularLocation>
</comment>
<name>A0A183ACW1_9TREM</name>
<evidence type="ECO:0000256" key="1">
    <source>
        <dbReference type="ARBA" id="ARBA00022448"/>
    </source>
</evidence>
<dbReference type="Pfam" id="PF02931">
    <property type="entry name" value="Neur_chan_LBD"/>
    <property type="match status" value="1"/>
</dbReference>
<evidence type="ECO:0000256" key="8">
    <source>
        <dbReference type="ARBA" id="ARBA00023170"/>
    </source>
</evidence>
<proteinExistence type="predicted"/>
<dbReference type="SUPFAM" id="SSF63712">
    <property type="entry name" value="Nicotinic receptor ligand binding domain-like"/>
    <property type="match status" value="1"/>
</dbReference>
<evidence type="ECO:0000256" key="3">
    <source>
        <dbReference type="ARBA" id="ARBA00022692"/>
    </source>
</evidence>
<keyword evidence="5" id="KW-0770">Synapse</keyword>
<protein>
    <submittedName>
        <fullName evidence="16">Neur_chan_LBD domain-containing protein</fullName>
    </submittedName>
</protein>
<evidence type="ECO:0000259" key="13">
    <source>
        <dbReference type="Pfam" id="PF02931"/>
    </source>
</evidence>
<gene>
    <name evidence="14" type="ORF">ECPE_LOCUS4796</name>
</gene>
<keyword evidence="3 12" id="KW-0812">Transmembrane</keyword>
<dbReference type="OrthoDB" id="5975154at2759"/>
<dbReference type="GO" id="GO:0022848">
    <property type="term" value="F:acetylcholine-gated monoatomic cation-selective channel activity"/>
    <property type="evidence" value="ECO:0007669"/>
    <property type="project" value="InterPro"/>
</dbReference>
<dbReference type="EMBL" id="UZAN01041646">
    <property type="protein sequence ID" value="VDP73661.1"/>
    <property type="molecule type" value="Genomic_DNA"/>
</dbReference>
<dbReference type="WBParaSite" id="ECPE_0000480801-mRNA-1">
    <property type="protein sequence ID" value="ECPE_0000480801-mRNA-1"/>
    <property type="gene ID" value="ECPE_0000480801"/>
</dbReference>
<dbReference type="InterPro" id="IPR036719">
    <property type="entry name" value="Neuro-gated_channel_TM_sf"/>
</dbReference>
<feature type="transmembrane region" description="Helical" evidence="12">
    <location>
        <begin position="183"/>
        <end position="212"/>
    </location>
</feature>
<evidence type="ECO:0000256" key="12">
    <source>
        <dbReference type="SAM" id="Phobius"/>
    </source>
</evidence>
<keyword evidence="15" id="KW-1185">Reference proteome</keyword>
<keyword evidence="4 12" id="KW-1133">Transmembrane helix</keyword>
<evidence type="ECO:0000256" key="9">
    <source>
        <dbReference type="ARBA" id="ARBA00023286"/>
    </source>
</evidence>
<dbReference type="SUPFAM" id="SSF90112">
    <property type="entry name" value="Neurotransmitter-gated ion-channel transmembrane pore"/>
    <property type="match status" value="1"/>
</dbReference>
<reference evidence="14 15" key="2">
    <citation type="submission" date="2018-11" db="EMBL/GenBank/DDBJ databases">
        <authorList>
            <consortium name="Pathogen Informatics"/>
        </authorList>
    </citation>
    <scope>NUCLEOTIDE SEQUENCE [LARGE SCALE GENOMIC DNA]</scope>
    <source>
        <strain evidence="14 15">Egypt</strain>
    </source>
</reference>
<reference evidence="16" key="1">
    <citation type="submission" date="2016-06" db="UniProtKB">
        <authorList>
            <consortium name="WormBaseParasite"/>
        </authorList>
    </citation>
    <scope>IDENTIFICATION</scope>
</reference>
<dbReference type="Gene3D" id="2.70.170.10">
    <property type="entry name" value="Neurotransmitter-gated ion-channel ligand-binding domain"/>
    <property type="match status" value="1"/>
</dbReference>
<dbReference type="GO" id="GO:0004888">
    <property type="term" value="F:transmembrane signaling receptor activity"/>
    <property type="evidence" value="ECO:0007669"/>
    <property type="project" value="InterPro"/>
</dbReference>
<evidence type="ECO:0000256" key="5">
    <source>
        <dbReference type="ARBA" id="ARBA00023018"/>
    </source>
</evidence>